<dbReference type="Proteomes" id="UP000278792">
    <property type="component" value="Unassembled WGS sequence"/>
</dbReference>
<dbReference type="OrthoDB" id="8546610at2"/>
<reference evidence="2 5" key="1">
    <citation type="submission" date="2016-09" db="EMBL/GenBank/DDBJ databases">
        <title>Genomic Taxonomy of the Vibrionaceae.</title>
        <authorList>
            <person name="Gonzalez-Castillo A."/>
            <person name="Gomez-Gil B."/>
            <person name="Enciso-Ibarra K."/>
        </authorList>
    </citation>
    <scope>NUCLEOTIDE SEQUENCE [LARGE SCALE GENOMIC DNA]</scope>
    <source>
        <strain evidence="2 5">CAIM 1731</strain>
    </source>
</reference>
<feature type="domain" description="Retropepsin-like aspartic endopeptidase" evidence="1">
    <location>
        <begin position="108"/>
        <end position="244"/>
    </location>
</feature>
<dbReference type="InterPro" id="IPR008503">
    <property type="entry name" value="Asp_endopeptidase"/>
</dbReference>
<evidence type="ECO:0000259" key="1">
    <source>
        <dbReference type="Pfam" id="PF05618"/>
    </source>
</evidence>
<keyword evidence="5" id="KW-1185">Reference proteome</keyword>
<reference evidence="4 6" key="2">
    <citation type="submission" date="2018-11" db="EMBL/GenBank/DDBJ databases">
        <title>Vibrio ponticus strain CAIM 1751 pathogenic for the snapper Lutjanus guttatus.</title>
        <authorList>
            <person name="Soto-Rodriguez S."/>
            <person name="Lozano-Olvera R."/>
            <person name="Gomez-Gil B."/>
        </authorList>
    </citation>
    <scope>NUCLEOTIDE SEQUENCE [LARGE SCALE GENOMIC DNA]</scope>
    <source>
        <strain evidence="4 6">CAIM 1751</strain>
    </source>
</reference>
<dbReference type="EMBL" id="MJMI01000044">
    <property type="protein sequence ID" value="OLQ95226.1"/>
    <property type="molecule type" value="Genomic_DNA"/>
</dbReference>
<evidence type="ECO:0000313" key="6">
    <source>
        <dbReference type="Proteomes" id="UP000278792"/>
    </source>
</evidence>
<dbReference type="PANTHER" id="PTHR38037">
    <property type="entry name" value="ZN_PROTEASE DOMAIN-CONTAINING PROTEIN"/>
    <property type="match status" value="1"/>
</dbReference>
<dbReference type="AlphaFoldDB" id="A0A3N3E7A5"/>
<evidence type="ECO:0000313" key="2">
    <source>
        <dbReference type="EMBL" id="OLQ95226.1"/>
    </source>
</evidence>
<accession>A0A3N3E7A5</accession>
<comment type="caution">
    <text evidence="4">The sequence shown here is derived from an EMBL/GenBank/DDBJ whole genome shotgun (WGS) entry which is preliminary data.</text>
</comment>
<dbReference type="Proteomes" id="UP000186206">
    <property type="component" value="Unassembled WGS sequence"/>
</dbReference>
<gene>
    <name evidence="2" type="ORF">BIY21_07075</name>
    <name evidence="3" type="ORF">EGH82_00085</name>
    <name evidence="4" type="ORF">EGH82_00740</name>
</gene>
<dbReference type="InterPro" id="IPR021109">
    <property type="entry name" value="Peptidase_aspartic_dom_sf"/>
</dbReference>
<evidence type="ECO:0000313" key="4">
    <source>
        <dbReference type="EMBL" id="ROV62612.1"/>
    </source>
</evidence>
<dbReference type="GO" id="GO:0006508">
    <property type="term" value="P:proteolysis"/>
    <property type="evidence" value="ECO:0007669"/>
    <property type="project" value="UniProtKB-KW"/>
</dbReference>
<dbReference type="PANTHER" id="PTHR38037:SF2">
    <property type="entry name" value="ATP-DEPENDENT ZINC PROTEASE DOMAIN-CONTAINING PROTEIN-RELATED"/>
    <property type="match status" value="1"/>
</dbReference>
<protein>
    <submittedName>
        <fullName evidence="4">ATP-dependent Zn protease</fullName>
    </submittedName>
</protein>
<proteinExistence type="predicted"/>
<name>A0A3N3E7A5_9VIBR</name>
<organism evidence="4 6">
    <name type="scientific">Vibrio ponticus</name>
    <dbReference type="NCBI Taxonomy" id="265668"/>
    <lineage>
        <taxon>Bacteria</taxon>
        <taxon>Pseudomonadati</taxon>
        <taxon>Pseudomonadota</taxon>
        <taxon>Gammaproteobacteria</taxon>
        <taxon>Vibrionales</taxon>
        <taxon>Vibrionaceae</taxon>
        <taxon>Vibrio</taxon>
    </lineage>
</organism>
<sequence length="246" mass="27323">MFIRLTPVVALTLLSGCTLTNSTQNHQETLAAIQAVETNLNAQISTLGTQVDAQSEYITSLEKKIQHLQDKTIDMQTVTLAKIVEQEKKVVAPVVIPPAPQPVAHGVVLGAIEKVTIDSIKQTFDARVDTGAATSSLNAVDVEEFERNGKKWVRFHLSDENTPSDDSNWIEAPIVKFVKIRQSTNTEVERRAVVELWVQVGKIHEKAQFTLADRSQMSHPVLLGREFIQDIAVVDVSKKYVQSEQE</sequence>
<dbReference type="EMBL" id="RKIK01000001">
    <property type="protein sequence ID" value="ROV62601.1"/>
    <property type="molecule type" value="Genomic_DNA"/>
</dbReference>
<keyword evidence="4" id="KW-0645">Protease</keyword>
<evidence type="ECO:0000313" key="5">
    <source>
        <dbReference type="Proteomes" id="UP000186206"/>
    </source>
</evidence>
<dbReference type="Gene3D" id="2.40.70.10">
    <property type="entry name" value="Acid Proteases"/>
    <property type="match status" value="1"/>
</dbReference>
<dbReference type="RefSeq" id="WP_075648045.1">
    <property type="nucleotide sequence ID" value="NZ_AP019657.1"/>
</dbReference>
<dbReference type="PROSITE" id="PS51257">
    <property type="entry name" value="PROKAR_LIPOPROTEIN"/>
    <property type="match status" value="1"/>
</dbReference>
<keyword evidence="4" id="KW-0378">Hydrolase</keyword>
<evidence type="ECO:0000313" key="3">
    <source>
        <dbReference type="EMBL" id="ROV62601.1"/>
    </source>
</evidence>
<dbReference type="GO" id="GO:0008233">
    <property type="term" value="F:peptidase activity"/>
    <property type="evidence" value="ECO:0007669"/>
    <property type="project" value="UniProtKB-KW"/>
</dbReference>
<dbReference type="EMBL" id="RKIK01000001">
    <property type="protein sequence ID" value="ROV62612.1"/>
    <property type="molecule type" value="Genomic_DNA"/>
</dbReference>
<dbReference type="SUPFAM" id="SSF50630">
    <property type="entry name" value="Acid proteases"/>
    <property type="match status" value="1"/>
</dbReference>
<dbReference type="Pfam" id="PF05618">
    <property type="entry name" value="Zn_protease"/>
    <property type="match status" value="1"/>
</dbReference>